<dbReference type="EMBL" id="DVHI01000081">
    <property type="protein sequence ID" value="HIR63175.1"/>
    <property type="molecule type" value="Genomic_DNA"/>
</dbReference>
<reference evidence="2" key="1">
    <citation type="submission" date="2020-10" db="EMBL/GenBank/DDBJ databases">
        <authorList>
            <person name="Gilroy R."/>
        </authorList>
    </citation>
    <scope>NUCLEOTIDE SEQUENCE</scope>
    <source>
        <strain evidence="2">ChiHjej13B12-12457</strain>
    </source>
</reference>
<organism evidence="2 3">
    <name type="scientific">Candidatus Coprenecus avistercoris</name>
    <dbReference type="NCBI Taxonomy" id="2840730"/>
    <lineage>
        <taxon>Bacteria</taxon>
        <taxon>Pseudomonadati</taxon>
        <taxon>Bacteroidota</taxon>
        <taxon>Bacteroidia</taxon>
        <taxon>Bacteroidales</taxon>
        <taxon>Rikenellaceae</taxon>
        <taxon>Rikenellaceae incertae sedis</taxon>
        <taxon>Candidatus Coprenecus</taxon>
    </lineage>
</organism>
<keyword evidence="2" id="KW-0449">Lipoprotein</keyword>
<feature type="signal peptide" evidence="1">
    <location>
        <begin position="1"/>
        <end position="24"/>
    </location>
</feature>
<dbReference type="PROSITE" id="PS51257">
    <property type="entry name" value="PROKAR_LIPOPROTEIN"/>
    <property type="match status" value="1"/>
</dbReference>
<dbReference type="InterPro" id="IPR026403">
    <property type="entry name" value="Lipo_with_rSAM"/>
</dbReference>
<comment type="caution">
    <text evidence="2">The sequence shown here is derived from an EMBL/GenBank/DDBJ whole genome shotgun (WGS) entry which is preliminary data.</text>
</comment>
<dbReference type="Proteomes" id="UP000886744">
    <property type="component" value="Unassembled WGS sequence"/>
</dbReference>
<evidence type="ECO:0000256" key="1">
    <source>
        <dbReference type="SAM" id="SignalP"/>
    </source>
</evidence>
<protein>
    <submittedName>
        <fullName evidence="2">Radical SAM-associated putative lipoprotein</fullName>
    </submittedName>
</protein>
<proteinExistence type="predicted"/>
<evidence type="ECO:0000313" key="2">
    <source>
        <dbReference type="EMBL" id="HIR63175.1"/>
    </source>
</evidence>
<dbReference type="InterPro" id="IPR008969">
    <property type="entry name" value="CarboxyPept-like_regulatory"/>
</dbReference>
<gene>
    <name evidence="2" type="ORF">IAC94_06615</name>
</gene>
<reference evidence="2" key="2">
    <citation type="journal article" date="2021" name="PeerJ">
        <title>Extensive microbial diversity within the chicken gut microbiome revealed by metagenomics and culture.</title>
        <authorList>
            <person name="Gilroy R."/>
            <person name="Ravi A."/>
            <person name="Getino M."/>
            <person name="Pursley I."/>
            <person name="Horton D.L."/>
            <person name="Alikhan N.F."/>
            <person name="Baker D."/>
            <person name="Gharbi K."/>
            <person name="Hall N."/>
            <person name="Watson M."/>
            <person name="Adriaenssens E.M."/>
            <person name="Foster-Nyarko E."/>
            <person name="Jarju S."/>
            <person name="Secka A."/>
            <person name="Antonio M."/>
            <person name="Oren A."/>
            <person name="Chaudhuri R.R."/>
            <person name="La Ragione R."/>
            <person name="Hildebrand F."/>
            <person name="Pallen M.J."/>
        </authorList>
    </citation>
    <scope>NUCLEOTIDE SEQUENCE</scope>
    <source>
        <strain evidence="2">ChiHjej13B12-12457</strain>
    </source>
</reference>
<dbReference type="AlphaFoldDB" id="A0A9D1J6Z6"/>
<dbReference type="NCBIfam" id="TIGR04134">
    <property type="entry name" value="lipo_with_rSAM"/>
    <property type="match status" value="1"/>
</dbReference>
<name>A0A9D1J6Z6_9BACT</name>
<dbReference type="SUPFAM" id="SSF49464">
    <property type="entry name" value="Carboxypeptidase regulatory domain-like"/>
    <property type="match status" value="1"/>
</dbReference>
<feature type="chain" id="PRO_5038648388" evidence="1">
    <location>
        <begin position="25"/>
        <end position="158"/>
    </location>
</feature>
<keyword evidence="1" id="KW-0732">Signal</keyword>
<sequence length="158" mass="17591">MKTEILKFLLPLLGFSAASCVSLYAPLSVEFNSINVKGRVTDTEGQPVPGIKVSLVEKVRVEREFTVGYNRMDTVNREPIITDEYGYFEYNGREVDVPQNAHLSFEDVDGPANGGEFLLKEIKADFVKAADQEGAGNDEVFDLREGSLDVTLERKPQE</sequence>
<accession>A0A9D1J6Z6</accession>
<evidence type="ECO:0000313" key="3">
    <source>
        <dbReference type="Proteomes" id="UP000886744"/>
    </source>
</evidence>